<dbReference type="EMBL" id="JAKWBL010000002">
    <property type="protein sequence ID" value="MCH5598869.1"/>
    <property type="molecule type" value="Genomic_DNA"/>
</dbReference>
<name>A0ABS9SKG3_9BACT</name>
<dbReference type="RefSeq" id="WP_240830537.1">
    <property type="nucleotide sequence ID" value="NZ_JAKWBL010000002.1"/>
</dbReference>
<comment type="caution">
    <text evidence="1">The sequence shown here is derived from an EMBL/GenBank/DDBJ whole genome shotgun (WGS) entry which is preliminary data.</text>
</comment>
<reference evidence="1 2" key="1">
    <citation type="submission" date="2022-02" db="EMBL/GenBank/DDBJ databases">
        <authorList>
            <person name="Min J."/>
        </authorList>
    </citation>
    <scope>NUCLEOTIDE SEQUENCE [LARGE SCALE GENOMIC DNA]</scope>
    <source>
        <strain evidence="1 2">GR10-1</strain>
    </source>
</reference>
<evidence type="ECO:0000313" key="1">
    <source>
        <dbReference type="EMBL" id="MCH5598869.1"/>
    </source>
</evidence>
<evidence type="ECO:0000313" key="2">
    <source>
        <dbReference type="Proteomes" id="UP001202248"/>
    </source>
</evidence>
<protein>
    <submittedName>
        <fullName evidence="1">Uncharacterized protein</fullName>
    </submittedName>
</protein>
<accession>A0ABS9SKG3</accession>
<keyword evidence="2" id="KW-1185">Reference proteome</keyword>
<dbReference type="Proteomes" id="UP001202248">
    <property type="component" value="Unassembled WGS sequence"/>
</dbReference>
<proteinExistence type="predicted"/>
<gene>
    <name evidence="1" type="ORF">MKP09_13610</name>
</gene>
<sequence length="96" mass="10639">MHAQFAQKPFITDMGTNDGIPFWNKNIFCYSGGTEATAMFPKVAETLTAQGLQIEKLSEANNPVYAIKYDTNEAAVICFSKNIMTSSIQKNRLAQL</sequence>
<organism evidence="1 2">
    <name type="scientific">Niabella ginsengisoli</name>
    <dbReference type="NCBI Taxonomy" id="522298"/>
    <lineage>
        <taxon>Bacteria</taxon>
        <taxon>Pseudomonadati</taxon>
        <taxon>Bacteroidota</taxon>
        <taxon>Chitinophagia</taxon>
        <taxon>Chitinophagales</taxon>
        <taxon>Chitinophagaceae</taxon>
        <taxon>Niabella</taxon>
    </lineage>
</organism>